<gene>
    <name evidence="1" type="ORF">DB31_3495</name>
</gene>
<dbReference type="OrthoDB" id="5521296at2"/>
<dbReference type="Proteomes" id="UP000028725">
    <property type="component" value="Unassembled WGS sequence"/>
</dbReference>
<accession>A0A085WUK2</accession>
<evidence type="ECO:0000313" key="1">
    <source>
        <dbReference type="EMBL" id="KFE71365.1"/>
    </source>
</evidence>
<evidence type="ECO:0000313" key="2">
    <source>
        <dbReference type="Proteomes" id="UP000028725"/>
    </source>
</evidence>
<keyword evidence="2" id="KW-1185">Reference proteome</keyword>
<name>A0A085WUK2_9BACT</name>
<dbReference type="InterPro" id="IPR025549">
    <property type="entry name" value="YjzC"/>
</dbReference>
<evidence type="ECO:0008006" key="3">
    <source>
        <dbReference type="Google" id="ProtNLM"/>
    </source>
</evidence>
<sequence>MATGVQEFKTGEKCETKGNYAFVRYVDNPQTPLPTINERNIPLDKGDTFPPIKSQNRAAWWRLT</sequence>
<dbReference type="RefSeq" id="WP_044183261.1">
    <property type="nucleotide sequence ID" value="NZ_JMCB01000002.1"/>
</dbReference>
<comment type="caution">
    <text evidence="1">The sequence shown here is derived from an EMBL/GenBank/DDBJ whole genome shotgun (WGS) entry which is preliminary data.</text>
</comment>
<proteinExistence type="predicted"/>
<dbReference type="AlphaFoldDB" id="A0A085WUK2"/>
<dbReference type="STRING" id="394096.DB31_3495"/>
<dbReference type="Pfam" id="PF14168">
    <property type="entry name" value="YjzC"/>
    <property type="match status" value="1"/>
</dbReference>
<organism evidence="1 2">
    <name type="scientific">Hyalangium minutum</name>
    <dbReference type="NCBI Taxonomy" id="394096"/>
    <lineage>
        <taxon>Bacteria</taxon>
        <taxon>Pseudomonadati</taxon>
        <taxon>Myxococcota</taxon>
        <taxon>Myxococcia</taxon>
        <taxon>Myxococcales</taxon>
        <taxon>Cystobacterineae</taxon>
        <taxon>Archangiaceae</taxon>
        <taxon>Hyalangium</taxon>
    </lineage>
</organism>
<reference evidence="1 2" key="1">
    <citation type="submission" date="2014-04" db="EMBL/GenBank/DDBJ databases">
        <title>Genome assembly of Hyalangium minutum DSM 14724.</title>
        <authorList>
            <person name="Sharma G."/>
            <person name="Subramanian S."/>
        </authorList>
    </citation>
    <scope>NUCLEOTIDE SEQUENCE [LARGE SCALE GENOMIC DNA]</scope>
    <source>
        <strain evidence="1 2">DSM 14724</strain>
    </source>
</reference>
<dbReference type="EMBL" id="JMCB01000002">
    <property type="protein sequence ID" value="KFE71365.1"/>
    <property type="molecule type" value="Genomic_DNA"/>
</dbReference>
<protein>
    <recommendedName>
        <fullName evidence="3">YjzC family protein</fullName>
    </recommendedName>
</protein>